<comment type="caution">
    <text evidence="1">The sequence shown here is derived from an EMBL/GenBank/DDBJ whole genome shotgun (WGS) entry which is preliminary data.</text>
</comment>
<evidence type="ECO:0000313" key="2">
    <source>
        <dbReference type="Proteomes" id="UP000192760"/>
    </source>
</evidence>
<protein>
    <submittedName>
        <fullName evidence="1">Uncharacterized protein</fullName>
    </submittedName>
</protein>
<dbReference type="AlphaFoldDB" id="A0A1X0FSY0"/>
<dbReference type="Proteomes" id="UP000192760">
    <property type="component" value="Unassembled WGS sequence"/>
</dbReference>
<reference evidence="1 2" key="1">
    <citation type="submission" date="2017-02" db="EMBL/GenBank/DDBJ databases">
        <title>The new phylogeny of genus Mycobacterium.</title>
        <authorList>
            <person name="Tortoli E."/>
            <person name="Trovato A."/>
            <person name="Cirillo D.M."/>
        </authorList>
    </citation>
    <scope>NUCLEOTIDE SEQUENCE [LARGE SCALE GENOMIC DNA]</scope>
    <source>
        <strain evidence="1 2">DSM 45255</strain>
    </source>
</reference>
<accession>A0A1X0FSY0</accession>
<organism evidence="1 2">
    <name type="scientific">Mycobacterium mantenii</name>
    <dbReference type="NCBI Taxonomy" id="560555"/>
    <lineage>
        <taxon>Bacteria</taxon>
        <taxon>Bacillati</taxon>
        <taxon>Actinomycetota</taxon>
        <taxon>Actinomycetes</taxon>
        <taxon>Mycobacteriales</taxon>
        <taxon>Mycobacteriaceae</taxon>
        <taxon>Mycobacterium</taxon>
        <taxon>Mycobacterium avium complex (MAC)</taxon>
    </lineage>
</organism>
<name>A0A1X0FSY0_MYCNT</name>
<gene>
    <name evidence="1" type="ORF">BST30_15545</name>
</gene>
<evidence type="ECO:0000313" key="1">
    <source>
        <dbReference type="EMBL" id="ORB04884.1"/>
    </source>
</evidence>
<proteinExistence type="predicted"/>
<dbReference type="EMBL" id="MVHW01000017">
    <property type="protein sequence ID" value="ORB04884.1"/>
    <property type="molecule type" value="Genomic_DNA"/>
</dbReference>
<sequence>MSFDDGVHGNRPTFITFVKMKFLWLADSRARLHSSPVRRAAEAPAMRCEWPEGSDIIGIDICRQVDHVN</sequence>